<dbReference type="Pfam" id="PF00072">
    <property type="entry name" value="Response_reg"/>
    <property type="match status" value="1"/>
</dbReference>
<name>A0A1G1L1W4_9BACT</name>
<dbReference type="AlphaFoldDB" id="A0A1G1L1W4"/>
<dbReference type="InterPro" id="IPR050595">
    <property type="entry name" value="Bact_response_regulator"/>
</dbReference>
<dbReference type="PANTHER" id="PTHR44591">
    <property type="entry name" value="STRESS RESPONSE REGULATOR PROTEIN 1"/>
    <property type="match status" value="1"/>
</dbReference>
<feature type="modified residue" description="4-aspartylphosphate" evidence="3">
    <location>
        <position position="53"/>
    </location>
</feature>
<comment type="caution">
    <text evidence="5">The sequence shown here is derived from an EMBL/GenBank/DDBJ whole genome shotgun (WGS) entry which is preliminary data.</text>
</comment>
<keyword evidence="1 3" id="KW-0597">Phosphoprotein</keyword>
<dbReference type="SUPFAM" id="SSF52172">
    <property type="entry name" value="CheY-like"/>
    <property type="match status" value="1"/>
</dbReference>
<dbReference type="GO" id="GO:0000160">
    <property type="term" value="P:phosphorelay signal transduction system"/>
    <property type="evidence" value="ECO:0007669"/>
    <property type="project" value="UniProtKB-KW"/>
</dbReference>
<proteinExistence type="predicted"/>
<accession>A0A1G1L1W4</accession>
<protein>
    <recommendedName>
        <fullName evidence="4">Response regulatory domain-containing protein</fullName>
    </recommendedName>
</protein>
<gene>
    <name evidence="5" type="ORF">A3G33_02340</name>
</gene>
<evidence type="ECO:0000313" key="5">
    <source>
        <dbReference type="EMBL" id="OGW98879.1"/>
    </source>
</evidence>
<evidence type="ECO:0000259" key="4">
    <source>
        <dbReference type="PROSITE" id="PS50110"/>
    </source>
</evidence>
<sequence>MNTIVIIDDEKDICEIMEDILRGENDLSVHTALNGPDGISLIRQYRPDVVILDVKLQAGMDGVEVLSGIRESFPEIKVAVITGYVEDVIEQEIKDIGVDAYIEKPFTPSEILQAIRKLLESKERGHHG</sequence>
<dbReference type="PANTHER" id="PTHR44591:SF14">
    <property type="entry name" value="PROTEIN PILG"/>
    <property type="match status" value="1"/>
</dbReference>
<dbReference type="SMART" id="SM00448">
    <property type="entry name" value="REC"/>
    <property type="match status" value="1"/>
</dbReference>
<dbReference type="InterPro" id="IPR011006">
    <property type="entry name" value="CheY-like_superfamily"/>
</dbReference>
<feature type="domain" description="Response regulatory" evidence="4">
    <location>
        <begin position="3"/>
        <end position="119"/>
    </location>
</feature>
<keyword evidence="2" id="KW-0902">Two-component regulatory system</keyword>
<dbReference type="Proteomes" id="UP000178187">
    <property type="component" value="Unassembled WGS sequence"/>
</dbReference>
<organism evidence="5 6">
    <name type="scientific">Candidatus Danuiimicrobium aquiferis</name>
    <dbReference type="NCBI Taxonomy" id="1801832"/>
    <lineage>
        <taxon>Bacteria</taxon>
        <taxon>Pseudomonadati</taxon>
        <taxon>Candidatus Omnitrophota</taxon>
        <taxon>Candidatus Danuiimicrobium</taxon>
    </lineage>
</organism>
<dbReference type="Gene3D" id="3.40.50.2300">
    <property type="match status" value="1"/>
</dbReference>
<evidence type="ECO:0000313" key="6">
    <source>
        <dbReference type="Proteomes" id="UP000178187"/>
    </source>
</evidence>
<dbReference type="InterPro" id="IPR001789">
    <property type="entry name" value="Sig_transdc_resp-reg_receiver"/>
</dbReference>
<reference evidence="5 6" key="1">
    <citation type="journal article" date="2016" name="Nat. Commun.">
        <title>Thousands of microbial genomes shed light on interconnected biogeochemical processes in an aquifer system.</title>
        <authorList>
            <person name="Anantharaman K."/>
            <person name="Brown C.T."/>
            <person name="Hug L.A."/>
            <person name="Sharon I."/>
            <person name="Castelle C.J."/>
            <person name="Probst A.J."/>
            <person name="Thomas B.C."/>
            <person name="Singh A."/>
            <person name="Wilkins M.J."/>
            <person name="Karaoz U."/>
            <person name="Brodie E.L."/>
            <person name="Williams K.H."/>
            <person name="Hubbard S.S."/>
            <person name="Banfield J.F."/>
        </authorList>
    </citation>
    <scope>NUCLEOTIDE SEQUENCE [LARGE SCALE GENOMIC DNA]</scope>
</reference>
<dbReference type="PROSITE" id="PS50110">
    <property type="entry name" value="RESPONSE_REGULATORY"/>
    <property type="match status" value="1"/>
</dbReference>
<evidence type="ECO:0000256" key="2">
    <source>
        <dbReference type="ARBA" id="ARBA00023012"/>
    </source>
</evidence>
<evidence type="ECO:0000256" key="3">
    <source>
        <dbReference type="PROSITE-ProRule" id="PRU00169"/>
    </source>
</evidence>
<evidence type="ECO:0000256" key="1">
    <source>
        <dbReference type="ARBA" id="ARBA00022553"/>
    </source>
</evidence>
<dbReference type="EMBL" id="MHFR01000022">
    <property type="protein sequence ID" value="OGW98879.1"/>
    <property type="molecule type" value="Genomic_DNA"/>
</dbReference>